<dbReference type="InterPro" id="IPR014331">
    <property type="entry name" value="RNA_pol_sigma70_ECF_RHOBA"/>
</dbReference>
<dbReference type="EMBL" id="SJPR01000002">
    <property type="protein sequence ID" value="TWT97849.1"/>
    <property type="molecule type" value="Genomic_DNA"/>
</dbReference>
<dbReference type="InterPro" id="IPR013249">
    <property type="entry name" value="RNA_pol_sigma70_r4_t2"/>
</dbReference>
<dbReference type="GO" id="GO:0006352">
    <property type="term" value="P:DNA-templated transcription initiation"/>
    <property type="evidence" value="ECO:0007669"/>
    <property type="project" value="InterPro"/>
</dbReference>
<sequence>MAEREWSGESERRCDFATLWAESYDKLRTYVRIFVPLLHDADDVLQDTAVAIAKDFDKYDPSRPFLEWAIGIARNRVLQYYRKRGRDRRMIFDVDTISKIEGSLMELEPHIDSYEESLEFCLQKLPDRARRLLELRYTCCLNATEIAEQLKMTVQSVYTRLSQVRVTLRDCVRRQTRESGGTAL</sequence>
<evidence type="ECO:0000259" key="5">
    <source>
        <dbReference type="Pfam" id="PF04542"/>
    </source>
</evidence>
<dbReference type="InterPro" id="IPR013324">
    <property type="entry name" value="RNA_pol_sigma_r3/r4-like"/>
</dbReference>
<keyword evidence="2" id="KW-0805">Transcription regulation</keyword>
<dbReference type="Pfam" id="PF08281">
    <property type="entry name" value="Sigma70_r4_2"/>
    <property type="match status" value="1"/>
</dbReference>
<dbReference type="InterPro" id="IPR036388">
    <property type="entry name" value="WH-like_DNA-bd_sf"/>
</dbReference>
<comment type="caution">
    <text evidence="7">The sequence shown here is derived from an EMBL/GenBank/DDBJ whole genome shotgun (WGS) entry which is preliminary data.</text>
</comment>
<evidence type="ECO:0000256" key="2">
    <source>
        <dbReference type="ARBA" id="ARBA00023015"/>
    </source>
</evidence>
<dbReference type="InterPro" id="IPR014284">
    <property type="entry name" value="RNA_pol_sigma-70_dom"/>
</dbReference>
<comment type="similarity">
    <text evidence="1">Belongs to the sigma-70 factor family. ECF subfamily.</text>
</comment>
<dbReference type="SUPFAM" id="SSF88659">
    <property type="entry name" value="Sigma3 and sigma4 domains of RNA polymerase sigma factors"/>
    <property type="match status" value="1"/>
</dbReference>
<accession>A0A5C6AE20</accession>
<proteinExistence type="inferred from homology"/>
<dbReference type="SUPFAM" id="SSF88946">
    <property type="entry name" value="Sigma2 domain of RNA polymerase sigma factors"/>
    <property type="match status" value="1"/>
</dbReference>
<evidence type="ECO:0000313" key="7">
    <source>
        <dbReference type="EMBL" id="TWT97849.1"/>
    </source>
</evidence>
<dbReference type="GO" id="GO:0016987">
    <property type="term" value="F:sigma factor activity"/>
    <property type="evidence" value="ECO:0007669"/>
    <property type="project" value="UniProtKB-KW"/>
</dbReference>
<evidence type="ECO:0000256" key="1">
    <source>
        <dbReference type="ARBA" id="ARBA00010641"/>
    </source>
</evidence>
<dbReference type="InterPro" id="IPR007627">
    <property type="entry name" value="RNA_pol_sigma70_r2"/>
</dbReference>
<dbReference type="AlphaFoldDB" id="A0A5C6AE20"/>
<feature type="domain" description="RNA polymerase sigma-70 region 2" evidence="5">
    <location>
        <begin position="22"/>
        <end position="86"/>
    </location>
</feature>
<evidence type="ECO:0000256" key="4">
    <source>
        <dbReference type="ARBA" id="ARBA00023163"/>
    </source>
</evidence>
<keyword evidence="4" id="KW-0804">Transcription</keyword>
<reference evidence="7 8" key="1">
    <citation type="submission" date="2019-02" db="EMBL/GenBank/DDBJ databases">
        <title>Deep-cultivation of Planctomycetes and their phenomic and genomic characterization uncovers novel biology.</title>
        <authorList>
            <person name="Wiegand S."/>
            <person name="Jogler M."/>
            <person name="Boedeker C."/>
            <person name="Pinto D."/>
            <person name="Vollmers J."/>
            <person name="Rivas-Marin E."/>
            <person name="Kohn T."/>
            <person name="Peeters S.H."/>
            <person name="Heuer A."/>
            <person name="Rast P."/>
            <person name="Oberbeckmann S."/>
            <person name="Bunk B."/>
            <person name="Jeske O."/>
            <person name="Meyerdierks A."/>
            <person name="Storesund J.E."/>
            <person name="Kallscheuer N."/>
            <person name="Luecker S."/>
            <person name="Lage O.M."/>
            <person name="Pohl T."/>
            <person name="Merkel B.J."/>
            <person name="Hornburger P."/>
            <person name="Mueller R.-W."/>
            <person name="Bruemmer F."/>
            <person name="Labrenz M."/>
            <person name="Spormann A.M."/>
            <person name="Op Den Camp H."/>
            <person name="Overmann J."/>
            <person name="Amann R."/>
            <person name="Jetten M.S.M."/>
            <person name="Mascher T."/>
            <person name="Medema M.H."/>
            <person name="Devos D.P."/>
            <person name="Kaster A.-K."/>
            <person name="Ovreas L."/>
            <person name="Rohde M."/>
            <person name="Galperin M.Y."/>
            <person name="Jogler C."/>
        </authorList>
    </citation>
    <scope>NUCLEOTIDE SEQUENCE [LARGE SCALE GENOMIC DNA]</scope>
    <source>
        <strain evidence="7 8">Pla108</strain>
    </source>
</reference>
<name>A0A5C6AE20_9BACT</name>
<dbReference type="GO" id="GO:0003677">
    <property type="term" value="F:DNA binding"/>
    <property type="evidence" value="ECO:0007669"/>
    <property type="project" value="InterPro"/>
</dbReference>
<dbReference type="NCBIfam" id="TIGR02989">
    <property type="entry name" value="Sig-70_gvs1"/>
    <property type="match status" value="1"/>
</dbReference>
<evidence type="ECO:0000313" key="8">
    <source>
        <dbReference type="Proteomes" id="UP000317421"/>
    </source>
</evidence>
<keyword evidence="8" id="KW-1185">Reference proteome</keyword>
<evidence type="ECO:0000259" key="6">
    <source>
        <dbReference type="Pfam" id="PF08281"/>
    </source>
</evidence>
<gene>
    <name evidence="7" type="primary">cnrH_1</name>
    <name evidence="7" type="ORF">Pla108_20020</name>
</gene>
<dbReference type="Pfam" id="PF04542">
    <property type="entry name" value="Sigma70_r2"/>
    <property type="match status" value="1"/>
</dbReference>
<protein>
    <submittedName>
        <fullName evidence="7">RNA polymerase sigma factor CnrH</fullName>
    </submittedName>
</protein>
<keyword evidence="3" id="KW-0731">Sigma factor</keyword>
<organism evidence="7 8">
    <name type="scientific">Botrimarina colliarenosi</name>
    <dbReference type="NCBI Taxonomy" id="2528001"/>
    <lineage>
        <taxon>Bacteria</taxon>
        <taxon>Pseudomonadati</taxon>
        <taxon>Planctomycetota</taxon>
        <taxon>Planctomycetia</taxon>
        <taxon>Pirellulales</taxon>
        <taxon>Lacipirellulaceae</taxon>
        <taxon>Botrimarina</taxon>
    </lineage>
</organism>
<dbReference type="Gene3D" id="1.10.1740.10">
    <property type="match status" value="1"/>
</dbReference>
<dbReference type="InterPro" id="IPR013325">
    <property type="entry name" value="RNA_pol_sigma_r2"/>
</dbReference>
<dbReference type="NCBIfam" id="TIGR02937">
    <property type="entry name" value="sigma70-ECF"/>
    <property type="match status" value="1"/>
</dbReference>
<evidence type="ECO:0000256" key="3">
    <source>
        <dbReference type="ARBA" id="ARBA00023082"/>
    </source>
</evidence>
<dbReference type="Proteomes" id="UP000317421">
    <property type="component" value="Unassembled WGS sequence"/>
</dbReference>
<dbReference type="PANTHER" id="PTHR43133">
    <property type="entry name" value="RNA POLYMERASE ECF-TYPE SIGMA FACTO"/>
    <property type="match status" value="1"/>
</dbReference>
<dbReference type="Gene3D" id="1.10.10.10">
    <property type="entry name" value="Winged helix-like DNA-binding domain superfamily/Winged helix DNA-binding domain"/>
    <property type="match status" value="1"/>
</dbReference>
<dbReference type="PANTHER" id="PTHR43133:SF51">
    <property type="entry name" value="RNA POLYMERASE SIGMA FACTOR"/>
    <property type="match status" value="1"/>
</dbReference>
<feature type="domain" description="RNA polymerase sigma factor 70 region 4 type 2" evidence="6">
    <location>
        <begin position="117"/>
        <end position="167"/>
    </location>
</feature>
<dbReference type="InterPro" id="IPR039425">
    <property type="entry name" value="RNA_pol_sigma-70-like"/>
</dbReference>